<dbReference type="Pfam" id="PF05569">
    <property type="entry name" value="Peptidase_M56"/>
    <property type="match status" value="1"/>
</dbReference>
<dbReference type="InterPro" id="IPR008969">
    <property type="entry name" value="CarboxyPept-like_regulatory"/>
</dbReference>
<evidence type="ECO:0000259" key="3">
    <source>
        <dbReference type="Pfam" id="PF03544"/>
    </source>
</evidence>
<keyword evidence="2" id="KW-0472">Membrane</keyword>
<organism evidence="5 6">
    <name type="scientific">Carboxylicivirga mesophila</name>
    <dbReference type="NCBI Taxonomy" id="1166478"/>
    <lineage>
        <taxon>Bacteria</taxon>
        <taxon>Pseudomonadati</taxon>
        <taxon>Bacteroidota</taxon>
        <taxon>Bacteroidia</taxon>
        <taxon>Marinilabiliales</taxon>
        <taxon>Marinilabiliaceae</taxon>
        <taxon>Carboxylicivirga</taxon>
    </lineage>
</organism>
<dbReference type="PANTHER" id="PTHR33446:SF2">
    <property type="entry name" value="PROTEIN TONB"/>
    <property type="match status" value="1"/>
</dbReference>
<dbReference type="InterPro" id="IPR037682">
    <property type="entry name" value="TonB_C"/>
</dbReference>
<dbReference type="SUPFAM" id="SSF74653">
    <property type="entry name" value="TolA/TonB C-terminal domain"/>
    <property type="match status" value="1"/>
</dbReference>
<evidence type="ECO:0000256" key="1">
    <source>
        <dbReference type="SAM" id="MobiDB-lite"/>
    </source>
</evidence>
<dbReference type="InterPro" id="IPR051045">
    <property type="entry name" value="TonB-dependent_transducer"/>
</dbReference>
<feature type="transmembrane region" description="Helical" evidence="2">
    <location>
        <begin position="6"/>
        <end position="24"/>
    </location>
</feature>
<evidence type="ECO:0000256" key="2">
    <source>
        <dbReference type="SAM" id="Phobius"/>
    </source>
</evidence>
<evidence type="ECO:0000313" key="5">
    <source>
        <dbReference type="EMBL" id="MBS2212026.1"/>
    </source>
</evidence>
<dbReference type="EMBL" id="JAGUCN010000012">
    <property type="protein sequence ID" value="MBS2212026.1"/>
    <property type="molecule type" value="Genomic_DNA"/>
</dbReference>
<sequence length="542" mass="61225">MELLTYLGRSIVVLMLFVMVYRLFLRSDAHYSANRYFLLLGLLASFIMPLAQLQYTVLLDVVERSELFTPVAPSAAVEESIIAEEVAGVNWMGVLLYVYAAITIFFVLRLFVLFGKLLRLAHRSEKVEIEGIIICINEQVDEPFVFGNRIFLKDKNYLAPENAEILVHERVHLLQYHWVDVFISELLIAVQWFNPLAWYYARIVKQNLEFLADQGVLKKGFKLEKYIQHIICETMGAEVSVLANHFRFSQNKRRLKMMKNDKKSKWRLLKLLLVLPVLGGLLWAFSEPVYEYPSNPELINDNIIQDSKETFVVKGYVYGRTTIGKNDNASGLDEEKPIPGTSIVLKGKTIGTVADMEGYFELELNKEDIIVFSFVGFETKEVVPQMGEEIKVVLTRTAYQLDPSPYRGKYKGKMVPPPPPPKAAKSKAMVPPPPPPPPGDDKPVFYVVEDMPSYKGGMEAYFANLYTSITQVKSKANLSGTINVQFTVNAKGGISDVKALNRGNKDEARHAVEIVSALKNWQPGVQRGKAVSTTLVVPVEFN</sequence>
<name>A0ABS5KBW4_9BACT</name>
<reference evidence="5 6" key="1">
    <citation type="journal article" date="2014" name="Int. J. Syst. Evol. Microbiol.">
        <title>Carboxylicivirga gen. nov. in the family Marinilabiliaceae with two novel species, Carboxylicivirga mesophila sp. nov. and Carboxylicivirga taeanensis sp. nov., and reclassification of Cytophaga fermentans as Saccharicrinis fermentans gen. nov., comb. nov.</title>
        <authorList>
            <person name="Yang S.H."/>
            <person name="Seo H.S."/>
            <person name="Woo J.H."/>
            <person name="Oh H.M."/>
            <person name="Jang H."/>
            <person name="Lee J.H."/>
            <person name="Kim S.J."/>
            <person name="Kwon K.K."/>
        </authorList>
    </citation>
    <scope>NUCLEOTIDE SEQUENCE [LARGE SCALE GENOMIC DNA]</scope>
    <source>
        <strain evidence="5 6">JCM 18290</strain>
    </source>
</reference>
<dbReference type="InterPro" id="IPR008756">
    <property type="entry name" value="Peptidase_M56"/>
</dbReference>
<feature type="domain" description="Peptidase M56" evidence="4">
    <location>
        <begin position="13"/>
        <end position="257"/>
    </location>
</feature>
<evidence type="ECO:0000259" key="4">
    <source>
        <dbReference type="Pfam" id="PF05569"/>
    </source>
</evidence>
<accession>A0ABS5KBW4</accession>
<keyword evidence="6" id="KW-1185">Reference proteome</keyword>
<feature type="transmembrane region" description="Helical" evidence="2">
    <location>
        <begin position="94"/>
        <end position="114"/>
    </location>
</feature>
<dbReference type="SUPFAM" id="SSF49464">
    <property type="entry name" value="Carboxypeptidase regulatory domain-like"/>
    <property type="match status" value="1"/>
</dbReference>
<protein>
    <submittedName>
        <fullName evidence="5">Carboxypeptidase-like regulatory domain-containing protein</fullName>
    </submittedName>
</protein>
<keyword evidence="2" id="KW-0812">Transmembrane</keyword>
<feature type="transmembrane region" description="Helical" evidence="2">
    <location>
        <begin position="36"/>
        <end position="55"/>
    </location>
</feature>
<proteinExistence type="predicted"/>
<feature type="transmembrane region" description="Helical" evidence="2">
    <location>
        <begin position="267"/>
        <end position="285"/>
    </location>
</feature>
<dbReference type="Gene3D" id="3.30.1150.10">
    <property type="match status" value="1"/>
</dbReference>
<comment type="caution">
    <text evidence="5">The sequence shown here is derived from an EMBL/GenBank/DDBJ whole genome shotgun (WGS) entry which is preliminary data.</text>
</comment>
<dbReference type="Proteomes" id="UP000721861">
    <property type="component" value="Unassembled WGS sequence"/>
</dbReference>
<dbReference type="Pfam" id="PF03544">
    <property type="entry name" value="TonB_C"/>
    <property type="match status" value="1"/>
</dbReference>
<dbReference type="PANTHER" id="PTHR33446">
    <property type="entry name" value="PROTEIN TONB-RELATED"/>
    <property type="match status" value="1"/>
</dbReference>
<feature type="domain" description="TonB C-terminal" evidence="3">
    <location>
        <begin position="475"/>
        <end position="542"/>
    </location>
</feature>
<feature type="region of interest" description="Disordered" evidence="1">
    <location>
        <begin position="409"/>
        <end position="442"/>
    </location>
</feature>
<dbReference type="CDD" id="cd07341">
    <property type="entry name" value="M56_BlaR1_MecR1_like"/>
    <property type="match status" value="1"/>
</dbReference>
<dbReference type="RefSeq" id="WP_212228454.1">
    <property type="nucleotide sequence ID" value="NZ_JAGUCN010000012.1"/>
</dbReference>
<gene>
    <name evidence="5" type="ORF">KEM09_11455</name>
</gene>
<dbReference type="Pfam" id="PF13715">
    <property type="entry name" value="CarbopepD_reg_2"/>
    <property type="match status" value="1"/>
</dbReference>
<keyword evidence="2" id="KW-1133">Transmembrane helix</keyword>
<evidence type="ECO:0000313" key="6">
    <source>
        <dbReference type="Proteomes" id="UP000721861"/>
    </source>
</evidence>